<comment type="caution">
    <text evidence="5">The sequence shown here is derived from an EMBL/GenBank/DDBJ whole genome shotgun (WGS) entry which is preliminary data.</text>
</comment>
<evidence type="ECO:0000313" key="6">
    <source>
        <dbReference type="Proteomes" id="UP001236569"/>
    </source>
</evidence>
<gene>
    <name evidence="5" type="ORF">QM480_08750</name>
</gene>
<organism evidence="5 6">
    <name type="scientific">Flectobacillus longus</name>
    <dbReference type="NCBI Taxonomy" id="2984207"/>
    <lineage>
        <taxon>Bacteria</taxon>
        <taxon>Pseudomonadati</taxon>
        <taxon>Bacteroidota</taxon>
        <taxon>Cytophagia</taxon>
        <taxon>Cytophagales</taxon>
        <taxon>Flectobacillaceae</taxon>
        <taxon>Flectobacillus</taxon>
    </lineage>
</organism>
<keyword evidence="3" id="KW-0067">ATP-binding</keyword>
<dbReference type="Proteomes" id="UP001236569">
    <property type="component" value="Unassembled WGS sequence"/>
</dbReference>
<dbReference type="InterPro" id="IPR014015">
    <property type="entry name" value="Helicase_SF3_DNA-vir"/>
</dbReference>
<name>A0ABT6YLF2_9BACT</name>
<dbReference type="InterPro" id="IPR051620">
    <property type="entry name" value="ORF904-like_C"/>
</dbReference>
<dbReference type="PANTHER" id="PTHR35372:SF2">
    <property type="entry name" value="SF3 HELICASE DOMAIN-CONTAINING PROTEIN"/>
    <property type="match status" value="1"/>
</dbReference>
<reference evidence="5 6" key="1">
    <citation type="submission" date="2023-05" db="EMBL/GenBank/DDBJ databases">
        <title>Novel species of genus Flectobacillus isolated from stream in China.</title>
        <authorList>
            <person name="Lu H."/>
        </authorList>
    </citation>
    <scope>NUCLEOTIDE SEQUENCE [LARGE SCALE GENOMIC DNA]</scope>
    <source>
        <strain evidence="5 6">DC10W</strain>
    </source>
</reference>
<evidence type="ECO:0000256" key="2">
    <source>
        <dbReference type="ARBA" id="ARBA00022801"/>
    </source>
</evidence>
<feature type="domain" description="SF3 helicase" evidence="4">
    <location>
        <begin position="240"/>
        <end position="398"/>
    </location>
</feature>
<keyword evidence="1" id="KW-0547">Nucleotide-binding</keyword>
<dbReference type="InterPro" id="IPR045455">
    <property type="entry name" value="NrS-1_pol-like_helicase"/>
</dbReference>
<evidence type="ECO:0000313" key="5">
    <source>
        <dbReference type="EMBL" id="MDI9864413.1"/>
    </source>
</evidence>
<keyword evidence="6" id="KW-1185">Reference proteome</keyword>
<dbReference type="Gene3D" id="3.40.50.300">
    <property type="entry name" value="P-loop containing nucleotide triphosphate hydrolases"/>
    <property type="match status" value="1"/>
</dbReference>
<dbReference type="PANTHER" id="PTHR35372">
    <property type="entry name" value="ATP BINDING PROTEIN-RELATED"/>
    <property type="match status" value="1"/>
</dbReference>
<dbReference type="InterPro" id="IPR027417">
    <property type="entry name" value="P-loop_NTPase"/>
</dbReference>
<evidence type="ECO:0000256" key="3">
    <source>
        <dbReference type="ARBA" id="ARBA00022840"/>
    </source>
</evidence>
<sequence>MRKTEILVEHENLINPQAMINHVRSLKNSLDKSVPKHTELLTRLLEQIEQIDFTDIAFPEIGILKEQLKSDNVKQEDVKEIGRKIEKTKLGNRHYLIISIDEILKIADKSNWSMCKKHDFIYLYNGHFWSEVDKDTFQRFLGEASQKLGVQAYTSKHYQFREQLFKQFLSTAVLPVPPLIEDRVLINLKNGTFQIEPQKNQLRNFKSEDFLTYQLPFVFDKNANAPLFTQYLNKVLPDIKRQHILAEFMGYVFLKNGNSELKEEKALILYGSGANGKSVFFEVINALLGHDNVSSYSLQSLTDENGYYRAKIANKLVNYASEINGKLEASVFKQLVSGEPVEARLPYGQPFMLRQYAKLIFNCNELPKDVEQTSAYFRRFLIIPFDVTIPENEQDKQLHQKIIASELSGVFNWILEGLQRLLKQKKFTSCEAVERMVEQYRIESDTVLSYLADSNYKPSLSKTLSLKEIYDDYRNYCYEGGFKPCSIRECSLRLRKAKYSIERKTQGNVIYIEKKD</sequence>
<accession>A0ABT6YLF2</accession>
<protein>
    <submittedName>
        <fullName evidence="5">Phage/plasmid primase, P4 family</fullName>
    </submittedName>
</protein>
<dbReference type="EMBL" id="JASHID010000005">
    <property type="protein sequence ID" value="MDI9864413.1"/>
    <property type="molecule type" value="Genomic_DNA"/>
</dbReference>
<dbReference type="Pfam" id="PF08706">
    <property type="entry name" value="D5_N"/>
    <property type="match status" value="1"/>
</dbReference>
<evidence type="ECO:0000256" key="1">
    <source>
        <dbReference type="ARBA" id="ARBA00022741"/>
    </source>
</evidence>
<proteinExistence type="predicted"/>
<dbReference type="RefSeq" id="WP_283369610.1">
    <property type="nucleotide sequence ID" value="NZ_JASHID010000005.1"/>
</dbReference>
<dbReference type="InterPro" id="IPR006500">
    <property type="entry name" value="Helicase_put_C_phage/plasmid"/>
</dbReference>
<dbReference type="SUPFAM" id="SSF52540">
    <property type="entry name" value="P-loop containing nucleoside triphosphate hydrolases"/>
    <property type="match status" value="1"/>
</dbReference>
<evidence type="ECO:0000259" key="4">
    <source>
        <dbReference type="PROSITE" id="PS51206"/>
    </source>
</evidence>
<keyword evidence="2" id="KW-0378">Hydrolase</keyword>
<dbReference type="Pfam" id="PF19263">
    <property type="entry name" value="DUF5906"/>
    <property type="match status" value="1"/>
</dbReference>
<dbReference type="InterPro" id="IPR014818">
    <property type="entry name" value="Phage/plasmid_primase_P4_C"/>
</dbReference>
<dbReference type="PROSITE" id="PS51206">
    <property type="entry name" value="SF3_HELICASE_1"/>
    <property type="match status" value="1"/>
</dbReference>
<dbReference type="NCBIfam" id="TIGR01613">
    <property type="entry name" value="primase_Cterm"/>
    <property type="match status" value="1"/>
</dbReference>